<proteinExistence type="predicted"/>
<dbReference type="AlphaFoldDB" id="A0AAD5TPB4"/>
<keyword evidence="1" id="KW-0210">Decarboxylase</keyword>
<dbReference type="PANTHER" id="PTHR10067">
    <property type="entry name" value="PHOSPHATIDYLSERINE DECARBOXYLASE"/>
    <property type="match status" value="1"/>
</dbReference>
<dbReference type="GO" id="GO:0006646">
    <property type="term" value="P:phosphatidylethanolamine biosynthetic process"/>
    <property type="evidence" value="ECO:0007669"/>
    <property type="project" value="TreeGrafter"/>
</dbReference>
<accession>A0AAD5TPB4</accession>
<dbReference type="Proteomes" id="UP001212152">
    <property type="component" value="Unassembled WGS sequence"/>
</dbReference>
<dbReference type="InterPro" id="IPR003817">
    <property type="entry name" value="PS_Dcarbxylase"/>
</dbReference>
<dbReference type="Pfam" id="PF02666">
    <property type="entry name" value="PS_Dcarbxylase"/>
    <property type="match status" value="1"/>
</dbReference>
<dbReference type="GO" id="GO:0005739">
    <property type="term" value="C:mitochondrion"/>
    <property type="evidence" value="ECO:0007669"/>
    <property type="project" value="TreeGrafter"/>
</dbReference>
<evidence type="ECO:0000259" key="3">
    <source>
        <dbReference type="Pfam" id="PF12588"/>
    </source>
</evidence>
<dbReference type="Pfam" id="PF12588">
    <property type="entry name" value="PSDC"/>
    <property type="match status" value="1"/>
</dbReference>
<comment type="caution">
    <text evidence="4">The sequence shown here is derived from an EMBL/GenBank/DDBJ whole genome shotgun (WGS) entry which is preliminary data.</text>
</comment>
<keyword evidence="5" id="KW-1185">Reference proteome</keyword>
<gene>
    <name evidence="4" type="ORF">HDU87_008117</name>
</gene>
<dbReference type="GO" id="GO:0004609">
    <property type="term" value="F:phosphatidylserine decarboxylase activity"/>
    <property type="evidence" value="ECO:0007669"/>
    <property type="project" value="InterPro"/>
</dbReference>
<feature type="domain" description="L-tryptophan decarboxylase PsiD-like" evidence="3">
    <location>
        <begin position="49"/>
        <end position="189"/>
    </location>
</feature>
<organism evidence="4 5">
    <name type="scientific">Geranomyces variabilis</name>
    <dbReference type="NCBI Taxonomy" id="109894"/>
    <lineage>
        <taxon>Eukaryota</taxon>
        <taxon>Fungi</taxon>
        <taxon>Fungi incertae sedis</taxon>
        <taxon>Chytridiomycota</taxon>
        <taxon>Chytridiomycota incertae sedis</taxon>
        <taxon>Chytridiomycetes</taxon>
        <taxon>Spizellomycetales</taxon>
        <taxon>Powellomycetaceae</taxon>
        <taxon>Geranomyces</taxon>
    </lineage>
</organism>
<dbReference type="InterPro" id="IPR022237">
    <property type="entry name" value="PsiD-like"/>
</dbReference>
<evidence type="ECO:0000313" key="5">
    <source>
        <dbReference type="Proteomes" id="UP001212152"/>
    </source>
</evidence>
<evidence type="ECO:0000256" key="1">
    <source>
        <dbReference type="ARBA" id="ARBA00022793"/>
    </source>
</evidence>
<evidence type="ECO:0000313" key="4">
    <source>
        <dbReference type="EMBL" id="KAJ3182778.1"/>
    </source>
</evidence>
<protein>
    <recommendedName>
        <fullName evidence="3">L-tryptophan decarboxylase PsiD-like domain-containing protein</fullName>
    </recommendedName>
</protein>
<sequence length="445" mass="49848">MVSTHDIPEHERVHRPHDWLPQDHRVHREWLAGVVDQVDKKKVATKDLHPVLQELKTTVENDTRLYMLFTAMFEEIPHKKPYNRDPDGRHKQVRDFPHMLAVLNHILTMAPDWNDSSKRVGMVGTPISAVLDWPMGTPSGVAAFLDPQVNALLKKVLKVWGQFLTTPESAYVLRRDNASWFSDHGKKQLEITANAAKTDLSFEEMFVCDPKHETHGYKSWDDFFTRQFRDGMRPVASPDDDSVIISACESKPFNVAYDVKARDRFWAKGQPYSVLDMLSHDDLAPRFVGGTVFQAFLSALSFHRWCAPVSGKIVKAYVVDGTYFAEPLFTAMHPGHESIDRGGENEGQGYLAATATRAIIFIEADNKAIGLVAFLGIGMVEVSTCELSVKPGQKVKKGDELGMFHFGGSTHCVMFEKGVQVEGFPQLGGSTNVPVRSQLCKVVKA</sequence>
<dbReference type="EMBL" id="JADGJQ010000008">
    <property type="protein sequence ID" value="KAJ3182778.1"/>
    <property type="molecule type" value="Genomic_DNA"/>
</dbReference>
<evidence type="ECO:0000256" key="2">
    <source>
        <dbReference type="ARBA" id="ARBA00023239"/>
    </source>
</evidence>
<keyword evidence="2" id="KW-0456">Lyase</keyword>
<dbReference type="PANTHER" id="PTHR10067:SF9">
    <property type="entry name" value="PHOSPHATIDYLSERINE DECARBOXYLASE FAMILY PROTEIN (AFU_ORTHOLOGUE AFUA_7G01730)"/>
    <property type="match status" value="1"/>
</dbReference>
<reference evidence="4" key="1">
    <citation type="submission" date="2020-05" db="EMBL/GenBank/DDBJ databases">
        <title>Phylogenomic resolution of chytrid fungi.</title>
        <authorList>
            <person name="Stajich J.E."/>
            <person name="Amses K."/>
            <person name="Simmons R."/>
            <person name="Seto K."/>
            <person name="Myers J."/>
            <person name="Bonds A."/>
            <person name="Quandt C.A."/>
            <person name="Barry K."/>
            <person name="Liu P."/>
            <person name="Grigoriev I."/>
            <person name="Longcore J.E."/>
            <person name="James T.Y."/>
        </authorList>
    </citation>
    <scope>NUCLEOTIDE SEQUENCE</scope>
    <source>
        <strain evidence="4">JEL0379</strain>
    </source>
</reference>
<name>A0AAD5TPB4_9FUNG</name>